<dbReference type="STRING" id="1246581.A0A2H9TLM3"/>
<feature type="binding site" evidence="8">
    <location>
        <position position="262"/>
    </location>
    <ligand>
        <name>Zn(2+)</name>
        <dbReference type="ChEBI" id="CHEBI:29105"/>
        <note>ligand shared between dimeric partners</note>
    </ligand>
</feature>
<dbReference type="SUPFAM" id="SSF52540">
    <property type="entry name" value="P-loop containing nucleoside triphosphate hydrolases"/>
    <property type="match status" value="1"/>
</dbReference>
<dbReference type="InterPro" id="IPR016300">
    <property type="entry name" value="ATPase_ArsA/GET3"/>
</dbReference>
<gene>
    <name evidence="10" type="ORF">PSACC_01514</name>
</gene>
<dbReference type="HAMAP" id="MF_03112">
    <property type="entry name" value="Asna1_Get3"/>
    <property type="match status" value="1"/>
</dbReference>
<feature type="binding site" evidence="8">
    <location>
        <position position="251"/>
    </location>
    <ligand>
        <name>ATP</name>
        <dbReference type="ChEBI" id="CHEBI:30616"/>
    </ligand>
</feature>
<comment type="caution">
    <text evidence="10">The sequence shown here is derived from an EMBL/GenBank/DDBJ whole genome shotgun (WGS) entry which is preliminary data.</text>
</comment>
<dbReference type="GO" id="GO:0046872">
    <property type="term" value="F:metal ion binding"/>
    <property type="evidence" value="ECO:0007669"/>
    <property type="project" value="UniProtKB-KW"/>
</dbReference>
<evidence type="ECO:0000256" key="6">
    <source>
        <dbReference type="ARBA" id="ARBA00022824"/>
    </source>
</evidence>
<dbReference type="GO" id="GO:0005524">
    <property type="term" value="F:ATP binding"/>
    <property type="evidence" value="ECO:0007669"/>
    <property type="project" value="UniProtKB-UniRule"/>
</dbReference>
<evidence type="ECO:0000313" key="10">
    <source>
        <dbReference type="EMBL" id="PJF18671.1"/>
    </source>
</evidence>
<dbReference type="CDD" id="cd02035">
    <property type="entry name" value="ArsA"/>
    <property type="match status" value="1"/>
</dbReference>
<evidence type="ECO:0000256" key="1">
    <source>
        <dbReference type="ARBA" id="ARBA00011040"/>
    </source>
</evidence>
<feature type="binding site" evidence="8">
    <location>
        <position position="265"/>
    </location>
    <ligand>
        <name>Zn(2+)</name>
        <dbReference type="ChEBI" id="CHEBI:29105"/>
        <note>ligand shared between dimeric partners</note>
    </ligand>
</feature>
<evidence type="ECO:0000259" key="9">
    <source>
        <dbReference type="Pfam" id="PF02374"/>
    </source>
</evidence>
<proteinExistence type="inferred from homology"/>
<dbReference type="GO" id="GO:0016887">
    <property type="term" value="F:ATP hydrolysis activity"/>
    <property type="evidence" value="ECO:0007669"/>
    <property type="project" value="InterPro"/>
</dbReference>
<protein>
    <submittedName>
        <fullName evidence="10">ATPase GET3</fullName>
    </submittedName>
</protein>
<keyword evidence="8" id="KW-0862">Zinc</keyword>
<dbReference type="GO" id="GO:0043529">
    <property type="term" value="C:GET complex"/>
    <property type="evidence" value="ECO:0007669"/>
    <property type="project" value="TreeGrafter"/>
</dbReference>
<evidence type="ECO:0000256" key="3">
    <source>
        <dbReference type="ARBA" id="ARBA00022490"/>
    </source>
</evidence>
<organism evidence="10 11">
    <name type="scientific">Paramicrosporidium saccamoebae</name>
    <dbReference type="NCBI Taxonomy" id="1246581"/>
    <lineage>
        <taxon>Eukaryota</taxon>
        <taxon>Fungi</taxon>
        <taxon>Fungi incertae sedis</taxon>
        <taxon>Cryptomycota</taxon>
        <taxon>Cryptomycota incertae sedis</taxon>
        <taxon>Paramicrosporidium</taxon>
    </lineage>
</organism>
<comment type="function">
    <text evidence="8">ATPase required for the post-translational delivery of tail-anchored (TA) proteins to the endoplasmic reticulum. Recognizes and selectively binds the transmembrane domain of TA proteins in the cytosol. This complex then targets to the endoplasmic reticulum by membrane-bound receptors, where the tail-anchored protein is released for insertion. This process is regulated by ATP binding and hydrolysis. ATP binding drives the homodimer towards the closed dimer state, facilitating recognition of newly synthesized TA membrane proteins. ATP hydrolysis is required for insertion. Subsequently, the homodimer reverts towards the open dimer state, lowering its affinity for the membrane-bound receptor, and returning it to the cytosol to initiate a new round of targeting.</text>
</comment>
<comment type="subcellular location">
    <subcellularLocation>
        <location evidence="8">Cytoplasm</location>
    </subcellularLocation>
    <subcellularLocation>
        <location evidence="8">Endoplasmic reticulum</location>
    </subcellularLocation>
</comment>
<keyword evidence="8" id="KW-0479">Metal-binding</keyword>
<sequence length="319" mass="35222">MDPTLQNILDQSTLKWIFVGGKGGVGKTTNSCSLAVQLASVRESVLLISTDPAHNLSDAFSQKFGKDPTLVTGFKNLYAMEIDPNAGLEEMKQEEGMNDSPMGSIFSELSMALPGIDEAMGFAQVMKLIKNMDYSVIVFDTAPTGHTLRFLSFPTLLDKALGKLGSLGGRFGSMFSQISSMMGSQASPDQMFAQINELSAVVKEVNRQFQDPSLTTFICVCISEFLSLYETERMIQELTAYNIDTHNIIVNQLIFPGKGNACELCNARRKMQAKYLEQIHELYEDFHVVQLPLLSSEVRGVDALQSFSENLMKPFVPNP</sequence>
<dbReference type="PANTHER" id="PTHR10803">
    <property type="entry name" value="ARSENICAL PUMP-DRIVING ATPASE ARSENITE-TRANSLOCATING ATPASE"/>
    <property type="match status" value="1"/>
</dbReference>
<dbReference type="FunFam" id="3.40.50.300:FF:000235">
    <property type="entry name" value="ATPase ASNA1"/>
    <property type="match status" value="1"/>
</dbReference>
<accession>A0A2H9TLM3</accession>
<keyword evidence="4 8" id="KW-0547">Nucleotide-binding</keyword>
<evidence type="ECO:0000313" key="11">
    <source>
        <dbReference type="Proteomes" id="UP000240830"/>
    </source>
</evidence>
<keyword evidence="2 8" id="KW-0813">Transport</keyword>
<comment type="subunit">
    <text evidence="8">Homodimer.</text>
</comment>
<dbReference type="InterPro" id="IPR027542">
    <property type="entry name" value="ATPase_ArsA/GET3_euk"/>
</dbReference>
<keyword evidence="3 8" id="KW-0963">Cytoplasm</keyword>
<dbReference type="GO" id="GO:0071816">
    <property type="term" value="P:tail-anchored membrane protein insertion into ER membrane"/>
    <property type="evidence" value="ECO:0007669"/>
    <property type="project" value="TreeGrafter"/>
</dbReference>
<reference evidence="10 11" key="1">
    <citation type="submission" date="2016-10" db="EMBL/GenBank/DDBJ databases">
        <title>The genome of Paramicrosporidium saccamoebae is the missing link in understanding Cryptomycota and Microsporidia evolution.</title>
        <authorList>
            <person name="Quandt C.A."/>
            <person name="Beaudet D."/>
            <person name="Corsaro D."/>
            <person name="Michel R."/>
            <person name="Corradi N."/>
            <person name="James T."/>
        </authorList>
    </citation>
    <scope>NUCLEOTIDE SEQUENCE [LARGE SCALE GENOMIC DNA]</scope>
    <source>
        <strain evidence="10 11">KSL3</strain>
    </source>
</reference>
<feature type="binding site" evidence="8">
    <location>
        <begin position="22"/>
        <end position="29"/>
    </location>
    <ligand>
        <name>ATP</name>
        <dbReference type="ChEBI" id="CHEBI:30616"/>
    </ligand>
</feature>
<dbReference type="PANTHER" id="PTHR10803:SF3">
    <property type="entry name" value="ATPASE GET3"/>
    <property type="match status" value="1"/>
</dbReference>
<dbReference type="EMBL" id="MTSL01000107">
    <property type="protein sequence ID" value="PJF18671.1"/>
    <property type="molecule type" value="Genomic_DNA"/>
</dbReference>
<dbReference type="AlphaFoldDB" id="A0A2H9TLM3"/>
<dbReference type="Pfam" id="PF02374">
    <property type="entry name" value="ArsA_ATPase"/>
    <property type="match status" value="1"/>
</dbReference>
<name>A0A2H9TLM3_9FUNG</name>
<dbReference type="OrthoDB" id="1770at2759"/>
<feature type="domain" description="ArsA/GET3 Anion-transporting ATPase-like" evidence="9">
    <location>
        <begin position="15"/>
        <end position="312"/>
    </location>
</feature>
<keyword evidence="6 8" id="KW-0256">Endoplasmic reticulum</keyword>
<evidence type="ECO:0000256" key="8">
    <source>
        <dbReference type="HAMAP-Rule" id="MF_03112"/>
    </source>
</evidence>
<dbReference type="Proteomes" id="UP000240830">
    <property type="component" value="Unassembled WGS sequence"/>
</dbReference>
<dbReference type="InterPro" id="IPR027417">
    <property type="entry name" value="P-loop_NTPase"/>
</dbReference>
<dbReference type="InterPro" id="IPR025723">
    <property type="entry name" value="ArsA/GET3_ATPase-like"/>
</dbReference>
<dbReference type="NCBIfam" id="TIGR00345">
    <property type="entry name" value="GET3_arsA_TRC40"/>
    <property type="match status" value="1"/>
</dbReference>
<evidence type="ECO:0000256" key="4">
    <source>
        <dbReference type="ARBA" id="ARBA00022741"/>
    </source>
</evidence>
<keyword evidence="5 8" id="KW-0378">Hydrolase</keyword>
<comment type="similarity">
    <text evidence="1 8">Belongs to the arsA ATPase family.</text>
</comment>
<dbReference type="Gene3D" id="3.40.50.300">
    <property type="entry name" value="P-loop containing nucleotide triphosphate hydrolases"/>
    <property type="match status" value="1"/>
</dbReference>
<keyword evidence="11" id="KW-1185">Reference proteome</keyword>
<evidence type="ECO:0000256" key="7">
    <source>
        <dbReference type="ARBA" id="ARBA00022840"/>
    </source>
</evidence>
<keyword evidence="7 8" id="KW-0067">ATP-binding</keyword>
<evidence type="ECO:0000256" key="5">
    <source>
        <dbReference type="ARBA" id="ARBA00022801"/>
    </source>
</evidence>
<evidence type="ECO:0000256" key="2">
    <source>
        <dbReference type="ARBA" id="ARBA00022448"/>
    </source>
</evidence>
<feature type="active site" evidence="8">
    <location>
        <position position="51"/>
    </location>
</feature>
<feature type="binding site" evidence="8">
    <location>
        <position position="224"/>
    </location>
    <ligand>
        <name>ATP</name>
        <dbReference type="ChEBI" id="CHEBI:30616"/>
    </ligand>
</feature>